<dbReference type="Pfam" id="PF00096">
    <property type="entry name" value="zf-C2H2"/>
    <property type="match status" value="6"/>
</dbReference>
<feature type="domain" description="C2H2-type" evidence="13">
    <location>
        <begin position="301"/>
        <end position="328"/>
    </location>
</feature>
<dbReference type="GO" id="GO:0000978">
    <property type="term" value="F:RNA polymerase II cis-regulatory region sequence-specific DNA binding"/>
    <property type="evidence" value="ECO:0007669"/>
    <property type="project" value="TreeGrafter"/>
</dbReference>
<dbReference type="AlphaFoldDB" id="A0AAV6ZPS0"/>
<dbReference type="PROSITE" id="PS50157">
    <property type="entry name" value="ZINC_FINGER_C2H2_2"/>
    <property type="match status" value="8"/>
</dbReference>
<dbReference type="Pfam" id="PF13894">
    <property type="entry name" value="zf-C2H2_4"/>
    <property type="match status" value="1"/>
</dbReference>
<evidence type="ECO:0000256" key="1">
    <source>
        <dbReference type="ARBA" id="ARBA00003767"/>
    </source>
</evidence>
<feature type="domain" description="C2H2-type" evidence="13">
    <location>
        <begin position="437"/>
        <end position="464"/>
    </location>
</feature>
<keyword evidence="4" id="KW-0479">Metal-binding</keyword>
<proteinExistence type="inferred from homology"/>
<name>A0AAV6ZPS0_ENGPU</name>
<evidence type="ECO:0000259" key="13">
    <source>
        <dbReference type="PROSITE" id="PS50157"/>
    </source>
</evidence>
<feature type="domain" description="C2H2-type" evidence="13">
    <location>
        <begin position="353"/>
        <end position="380"/>
    </location>
</feature>
<evidence type="ECO:0000256" key="4">
    <source>
        <dbReference type="ARBA" id="ARBA00022723"/>
    </source>
</evidence>
<gene>
    <name evidence="14" type="ORF">GDO81_026439</name>
</gene>
<evidence type="ECO:0000256" key="2">
    <source>
        <dbReference type="ARBA" id="ARBA00004123"/>
    </source>
</evidence>
<evidence type="ECO:0000256" key="9">
    <source>
        <dbReference type="ARBA" id="ARBA00023125"/>
    </source>
</evidence>
<comment type="similarity">
    <text evidence="3">Belongs to the krueppel C2H2-type zinc-finger protein family.</text>
</comment>
<dbReference type="PROSITE" id="PS00028">
    <property type="entry name" value="ZINC_FINGER_C2H2_1"/>
    <property type="match status" value="8"/>
</dbReference>
<feature type="domain" description="C2H2-type" evidence="13">
    <location>
        <begin position="466"/>
        <end position="493"/>
    </location>
</feature>
<dbReference type="FunFam" id="3.30.160.60:FF:000478">
    <property type="entry name" value="Zinc finger protein 133"/>
    <property type="match status" value="1"/>
</dbReference>
<keyword evidence="10" id="KW-0804">Transcription</keyword>
<feature type="domain" description="C2H2-type" evidence="13">
    <location>
        <begin position="522"/>
        <end position="549"/>
    </location>
</feature>
<reference evidence="14" key="1">
    <citation type="thesis" date="2020" institute="ProQuest LLC" country="789 East Eisenhower Parkway, Ann Arbor, MI, USA">
        <title>Comparative Genomics and Chromosome Evolution.</title>
        <authorList>
            <person name="Mudd A.B."/>
        </authorList>
    </citation>
    <scope>NUCLEOTIDE SEQUENCE</scope>
    <source>
        <strain evidence="14">237g6f4</strain>
        <tissue evidence="14">Blood</tissue>
    </source>
</reference>
<evidence type="ECO:0000256" key="12">
    <source>
        <dbReference type="PROSITE-ProRule" id="PRU00042"/>
    </source>
</evidence>
<accession>A0AAV6ZPS0</accession>
<feature type="domain" description="C2H2-type" evidence="13">
    <location>
        <begin position="409"/>
        <end position="436"/>
    </location>
</feature>
<dbReference type="Gene3D" id="3.30.160.60">
    <property type="entry name" value="Classic Zinc Finger"/>
    <property type="match status" value="8"/>
</dbReference>
<evidence type="ECO:0000256" key="3">
    <source>
        <dbReference type="ARBA" id="ARBA00006991"/>
    </source>
</evidence>
<evidence type="ECO:0000313" key="14">
    <source>
        <dbReference type="EMBL" id="KAG8550345.1"/>
    </source>
</evidence>
<evidence type="ECO:0000313" key="15">
    <source>
        <dbReference type="Proteomes" id="UP000824782"/>
    </source>
</evidence>
<dbReference type="EMBL" id="WNYA01000060">
    <property type="protein sequence ID" value="KAG8550345.1"/>
    <property type="molecule type" value="Genomic_DNA"/>
</dbReference>
<organism evidence="14 15">
    <name type="scientific">Engystomops pustulosus</name>
    <name type="common">Tungara frog</name>
    <name type="synonym">Physalaemus pustulosus</name>
    <dbReference type="NCBI Taxonomy" id="76066"/>
    <lineage>
        <taxon>Eukaryota</taxon>
        <taxon>Metazoa</taxon>
        <taxon>Chordata</taxon>
        <taxon>Craniata</taxon>
        <taxon>Vertebrata</taxon>
        <taxon>Euteleostomi</taxon>
        <taxon>Amphibia</taxon>
        <taxon>Batrachia</taxon>
        <taxon>Anura</taxon>
        <taxon>Neobatrachia</taxon>
        <taxon>Hyloidea</taxon>
        <taxon>Leptodactylidae</taxon>
        <taxon>Leiuperinae</taxon>
        <taxon>Engystomops</taxon>
    </lineage>
</organism>
<evidence type="ECO:0000256" key="8">
    <source>
        <dbReference type="ARBA" id="ARBA00023015"/>
    </source>
</evidence>
<evidence type="ECO:0000256" key="7">
    <source>
        <dbReference type="ARBA" id="ARBA00022833"/>
    </source>
</evidence>
<comment type="caution">
    <text evidence="14">The sequence shown here is derived from an EMBL/GenBank/DDBJ whole genome shotgun (WGS) entry which is preliminary data.</text>
</comment>
<dbReference type="FunFam" id="3.30.160.60:FF:000275">
    <property type="entry name" value="zinc finger protein 90 homolog"/>
    <property type="match status" value="1"/>
</dbReference>
<dbReference type="PANTHER" id="PTHR24399:SF54">
    <property type="entry name" value="GASTRULA ZINC FINGER PROTEIN XLCGF26.1-LIKE-RELATED"/>
    <property type="match status" value="1"/>
</dbReference>
<comment type="subcellular location">
    <subcellularLocation>
        <location evidence="2">Nucleus</location>
    </subcellularLocation>
</comment>
<keyword evidence="7" id="KW-0862">Zinc</keyword>
<sequence length="552" mass="62559">MVTLPESSMATYEFCTSLNLRNEHTGSSVVKGYQTNHRDTVSRKAASPEALSSIWPATGFLQQGTAIDFEHDEDHKNFTHNYSVTLDHAYALPAENDPLLVNDTTFTDIGVPAPATHTPHYPTFKGEPEFNDVGSQPYADLHTPAGLIQYNTVYIKTESTEDNPTDSAAAPTQQYPYTYVKVEPESGELPNLTDTQNPTQGSLHIKEESVLYDADYLGNTATCTPVYHTQQDAAYTVREQKPSEIEIYLPMDTQNTTSSKDIRRKHKMLDKPFICTECGKRFLSKSGLSTHRKIHMFRKLHTCTECGKSFLSHARLVRHQNIHFGESGGDGKCLSKLSTLAGSQRGHSRKPLYSCIRCGKRFTSSSSLTRHQKVHGLEKPFACSECDKCFSSQSELVDHQRFHSGEKAFSCLYCGKSFIKTQNLSKHQKLHTGKNPFSCIECGKLFTSNTYLIRHMNLHTRKKTLYPCPTCGEYFNSNLDLIIHQRIHAEGKPENSSEWRNCFIRKLGFVINQRNHAKEKPYSCPKCKERFVKKMHLFRHQKIHDEESAVTT</sequence>
<evidence type="ECO:0000256" key="5">
    <source>
        <dbReference type="ARBA" id="ARBA00022737"/>
    </source>
</evidence>
<feature type="domain" description="C2H2-type" evidence="13">
    <location>
        <begin position="273"/>
        <end position="300"/>
    </location>
</feature>
<dbReference type="GO" id="GO:0001817">
    <property type="term" value="P:regulation of cytokine production"/>
    <property type="evidence" value="ECO:0007669"/>
    <property type="project" value="TreeGrafter"/>
</dbReference>
<dbReference type="SUPFAM" id="SSF57667">
    <property type="entry name" value="beta-beta-alpha zinc fingers"/>
    <property type="match status" value="5"/>
</dbReference>
<keyword evidence="15" id="KW-1185">Reference proteome</keyword>
<dbReference type="GO" id="GO:0005654">
    <property type="term" value="C:nucleoplasm"/>
    <property type="evidence" value="ECO:0007669"/>
    <property type="project" value="TreeGrafter"/>
</dbReference>
<evidence type="ECO:0000256" key="11">
    <source>
        <dbReference type="ARBA" id="ARBA00023242"/>
    </source>
</evidence>
<dbReference type="GO" id="GO:0002682">
    <property type="term" value="P:regulation of immune system process"/>
    <property type="evidence" value="ECO:0007669"/>
    <property type="project" value="TreeGrafter"/>
</dbReference>
<dbReference type="FunFam" id="3.30.160.60:FF:002343">
    <property type="entry name" value="Zinc finger protein 33A"/>
    <property type="match status" value="1"/>
</dbReference>
<evidence type="ECO:0000256" key="10">
    <source>
        <dbReference type="ARBA" id="ARBA00023163"/>
    </source>
</evidence>
<protein>
    <recommendedName>
        <fullName evidence="13">C2H2-type domain-containing protein</fullName>
    </recommendedName>
</protein>
<dbReference type="Proteomes" id="UP000824782">
    <property type="component" value="Unassembled WGS sequence"/>
</dbReference>
<keyword evidence="9" id="KW-0238">DNA-binding</keyword>
<dbReference type="FunFam" id="3.30.160.60:FF:000688">
    <property type="entry name" value="zinc finger protein 197 isoform X1"/>
    <property type="match status" value="1"/>
</dbReference>
<dbReference type="SMART" id="SM00355">
    <property type="entry name" value="ZnF_C2H2"/>
    <property type="match status" value="8"/>
</dbReference>
<keyword evidence="8" id="KW-0805">Transcription regulation</keyword>
<keyword evidence="11" id="KW-0539">Nucleus</keyword>
<dbReference type="GO" id="GO:0008270">
    <property type="term" value="F:zinc ion binding"/>
    <property type="evidence" value="ECO:0007669"/>
    <property type="project" value="UniProtKB-KW"/>
</dbReference>
<dbReference type="InterPro" id="IPR036236">
    <property type="entry name" value="Znf_C2H2_sf"/>
</dbReference>
<dbReference type="GO" id="GO:0001227">
    <property type="term" value="F:DNA-binding transcription repressor activity, RNA polymerase II-specific"/>
    <property type="evidence" value="ECO:0007669"/>
    <property type="project" value="TreeGrafter"/>
</dbReference>
<feature type="domain" description="C2H2-type" evidence="13">
    <location>
        <begin position="381"/>
        <end position="408"/>
    </location>
</feature>
<evidence type="ECO:0000256" key="6">
    <source>
        <dbReference type="ARBA" id="ARBA00022771"/>
    </source>
</evidence>
<dbReference type="FunFam" id="3.30.160.60:FF:000706">
    <property type="entry name" value="Zinc finger protein"/>
    <property type="match status" value="2"/>
</dbReference>
<dbReference type="InterPro" id="IPR013087">
    <property type="entry name" value="Znf_C2H2_type"/>
</dbReference>
<dbReference type="FunFam" id="3.30.160.60:FF:000358">
    <property type="entry name" value="zinc finger protein 24"/>
    <property type="match status" value="1"/>
</dbReference>
<keyword evidence="5" id="KW-0677">Repeat</keyword>
<dbReference type="PANTHER" id="PTHR24399">
    <property type="entry name" value="ZINC FINGER AND BTB DOMAIN-CONTAINING"/>
    <property type="match status" value="1"/>
</dbReference>
<keyword evidence="6 12" id="KW-0863">Zinc-finger</keyword>
<comment type="function">
    <text evidence="1">May be involved in transcriptional regulation.</text>
</comment>